<dbReference type="InterPro" id="IPR003439">
    <property type="entry name" value="ABC_transporter-like_ATP-bd"/>
</dbReference>
<dbReference type="PANTHER" id="PTHR43776:SF7">
    <property type="entry name" value="D,D-DIPEPTIDE TRANSPORT ATP-BINDING PROTEIN DDPF-RELATED"/>
    <property type="match status" value="1"/>
</dbReference>
<dbReference type="InterPro" id="IPR050319">
    <property type="entry name" value="ABC_transp_ATP-bind"/>
</dbReference>
<dbReference type="InterPro" id="IPR013563">
    <property type="entry name" value="Oligopep_ABC_C"/>
</dbReference>
<reference evidence="6 7" key="1">
    <citation type="submission" date="2018-08" db="EMBL/GenBank/DDBJ databases">
        <title>A genome reference for cultivated species of the human gut microbiota.</title>
        <authorList>
            <person name="Zou Y."/>
            <person name="Xue W."/>
            <person name="Luo G."/>
        </authorList>
    </citation>
    <scope>NUCLEOTIDE SEQUENCE [LARGE SCALE GENOMIC DNA]</scope>
    <source>
        <strain evidence="6 7">AF37-2AT</strain>
    </source>
</reference>
<dbReference type="PROSITE" id="PS50893">
    <property type="entry name" value="ABC_TRANSPORTER_2"/>
    <property type="match status" value="1"/>
</dbReference>
<dbReference type="InterPro" id="IPR017871">
    <property type="entry name" value="ABC_transporter-like_CS"/>
</dbReference>
<sequence>MEKQEILRTENLKKYFRVKGGHTLKAVDGISLTLSKGESLGLVGESGCGKSTLGRTIIRIYDPTEGKIFLNGQDISGKSTKKTRRDLAKKVQMIFQDPYACLNPRMTVSDIIAEGWDMRKLYTKEERKRKIIELLNLVGLNEEHANRFPHEFSGGQRQRIGIARALSMEPDIIICDEPISALDVSIQAQVMNLLVKLQKTLDLSYIFIAHDLSMVRYISDYVAVMYLGTVVEYASNKELYRNPKHPYTKALFSAIPVPNPKVEKNRSQIALKGELPSPIHAPEGCKFCTRCAYAKDICKKQPPEMKEIGNGHKVACHLF</sequence>
<dbReference type="CDD" id="cd03257">
    <property type="entry name" value="ABC_NikE_OppD_transporters"/>
    <property type="match status" value="1"/>
</dbReference>
<dbReference type="Pfam" id="PF08352">
    <property type="entry name" value="oligo_HPY"/>
    <property type="match status" value="1"/>
</dbReference>
<dbReference type="GO" id="GO:0015833">
    <property type="term" value="P:peptide transport"/>
    <property type="evidence" value="ECO:0007669"/>
    <property type="project" value="InterPro"/>
</dbReference>
<keyword evidence="2" id="KW-0813">Transport</keyword>
<keyword evidence="3" id="KW-0547">Nucleotide-binding</keyword>
<dbReference type="EMBL" id="QVLX01000003">
    <property type="protein sequence ID" value="RGE87902.1"/>
    <property type="molecule type" value="Genomic_DNA"/>
</dbReference>
<dbReference type="GO" id="GO:0016887">
    <property type="term" value="F:ATP hydrolysis activity"/>
    <property type="evidence" value="ECO:0007669"/>
    <property type="project" value="InterPro"/>
</dbReference>
<evidence type="ECO:0000313" key="6">
    <source>
        <dbReference type="EMBL" id="RGE87902.1"/>
    </source>
</evidence>
<organism evidence="6 7">
    <name type="scientific">Sellimonas intestinalis</name>
    <dbReference type="NCBI Taxonomy" id="1653434"/>
    <lineage>
        <taxon>Bacteria</taxon>
        <taxon>Bacillati</taxon>
        <taxon>Bacillota</taxon>
        <taxon>Clostridia</taxon>
        <taxon>Lachnospirales</taxon>
        <taxon>Lachnospiraceae</taxon>
        <taxon>Sellimonas</taxon>
    </lineage>
</organism>
<dbReference type="InterPro" id="IPR003593">
    <property type="entry name" value="AAA+_ATPase"/>
</dbReference>
<dbReference type="SMART" id="SM00382">
    <property type="entry name" value="AAA"/>
    <property type="match status" value="1"/>
</dbReference>
<dbReference type="SUPFAM" id="SSF52540">
    <property type="entry name" value="P-loop containing nucleoside triphosphate hydrolases"/>
    <property type="match status" value="1"/>
</dbReference>
<accession>A0A3E3K3G1</accession>
<dbReference type="Pfam" id="PF00005">
    <property type="entry name" value="ABC_tran"/>
    <property type="match status" value="1"/>
</dbReference>
<dbReference type="PANTHER" id="PTHR43776">
    <property type="entry name" value="TRANSPORT ATP-BINDING PROTEIN"/>
    <property type="match status" value="1"/>
</dbReference>
<dbReference type="OrthoDB" id="9806285at2"/>
<feature type="domain" description="ABC transporter" evidence="5">
    <location>
        <begin position="7"/>
        <end position="252"/>
    </location>
</feature>
<evidence type="ECO:0000256" key="3">
    <source>
        <dbReference type="ARBA" id="ARBA00022741"/>
    </source>
</evidence>
<protein>
    <submittedName>
        <fullName evidence="6">ABC transporter ATP-binding protein</fullName>
    </submittedName>
</protein>
<keyword evidence="7" id="KW-1185">Reference proteome</keyword>
<evidence type="ECO:0000313" key="7">
    <source>
        <dbReference type="Proteomes" id="UP000261080"/>
    </source>
</evidence>
<dbReference type="Proteomes" id="UP000261080">
    <property type="component" value="Unassembled WGS sequence"/>
</dbReference>
<dbReference type="Gene3D" id="3.40.50.300">
    <property type="entry name" value="P-loop containing nucleotide triphosphate hydrolases"/>
    <property type="match status" value="1"/>
</dbReference>
<evidence type="ECO:0000259" key="5">
    <source>
        <dbReference type="PROSITE" id="PS50893"/>
    </source>
</evidence>
<evidence type="ECO:0000256" key="4">
    <source>
        <dbReference type="ARBA" id="ARBA00022840"/>
    </source>
</evidence>
<gene>
    <name evidence="6" type="ORF">DW016_07265</name>
</gene>
<dbReference type="GO" id="GO:0055085">
    <property type="term" value="P:transmembrane transport"/>
    <property type="evidence" value="ECO:0007669"/>
    <property type="project" value="UniProtKB-ARBA"/>
</dbReference>
<dbReference type="GO" id="GO:0005524">
    <property type="term" value="F:ATP binding"/>
    <property type="evidence" value="ECO:0007669"/>
    <property type="project" value="UniProtKB-KW"/>
</dbReference>
<evidence type="ECO:0000256" key="2">
    <source>
        <dbReference type="ARBA" id="ARBA00022448"/>
    </source>
</evidence>
<dbReference type="AlphaFoldDB" id="A0A3E3K3G1"/>
<dbReference type="InterPro" id="IPR027417">
    <property type="entry name" value="P-loop_NTPase"/>
</dbReference>
<name>A0A3E3K3G1_9FIRM</name>
<dbReference type="PROSITE" id="PS00211">
    <property type="entry name" value="ABC_TRANSPORTER_1"/>
    <property type="match status" value="1"/>
</dbReference>
<dbReference type="FunFam" id="3.40.50.300:FF:000016">
    <property type="entry name" value="Oligopeptide ABC transporter ATP-binding component"/>
    <property type="match status" value="1"/>
</dbReference>
<dbReference type="RefSeq" id="WP_024731659.1">
    <property type="nucleotide sequence ID" value="NZ_BAABYU010000001.1"/>
</dbReference>
<evidence type="ECO:0000256" key="1">
    <source>
        <dbReference type="ARBA" id="ARBA00005417"/>
    </source>
</evidence>
<proteinExistence type="inferred from homology"/>
<dbReference type="NCBIfam" id="TIGR01727">
    <property type="entry name" value="oligo_HPY"/>
    <property type="match status" value="1"/>
</dbReference>
<comment type="caution">
    <text evidence="6">The sequence shown here is derived from an EMBL/GenBank/DDBJ whole genome shotgun (WGS) entry which is preliminary data.</text>
</comment>
<comment type="similarity">
    <text evidence="1">Belongs to the ABC transporter superfamily.</text>
</comment>
<keyword evidence="4 6" id="KW-0067">ATP-binding</keyword>